<dbReference type="Gene3D" id="3.40.630.40">
    <property type="entry name" value="Zn-dependent exopeptidases"/>
    <property type="match status" value="1"/>
</dbReference>
<dbReference type="InterPro" id="IPR007709">
    <property type="entry name" value="N-FG_amidohydro"/>
</dbReference>
<dbReference type="RefSeq" id="WP_133605491.1">
    <property type="nucleotide sequence ID" value="NZ_JAUFPJ010000012.1"/>
</dbReference>
<keyword evidence="1" id="KW-0378">Hydrolase</keyword>
<dbReference type="Proteomes" id="UP000295357">
    <property type="component" value="Unassembled WGS sequence"/>
</dbReference>
<accession>A0A4R6MQI6</accession>
<gene>
    <name evidence="1" type="ORF">DFR39_11418</name>
</gene>
<name>A0A4R6MQI6_9BURK</name>
<dbReference type="OrthoDB" id="4470164at2"/>
<evidence type="ECO:0000313" key="2">
    <source>
        <dbReference type="Proteomes" id="UP000295357"/>
    </source>
</evidence>
<dbReference type="EMBL" id="SNXE01000014">
    <property type="protein sequence ID" value="TDP04529.1"/>
    <property type="molecule type" value="Genomic_DNA"/>
</dbReference>
<reference evidence="1 2" key="1">
    <citation type="submission" date="2019-03" db="EMBL/GenBank/DDBJ databases">
        <title>Genomic Encyclopedia of Type Strains, Phase IV (KMG-IV): sequencing the most valuable type-strain genomes for metagenomic binning, comparative biology and taxonomic classification.</title>
        <authorList>
            <person name="Goeker M."/>
        </authorList>
    </citation>
    <scope>NUCLEOTIDE SEQUENCE [LARGE SCALE GENOMIC DNA]</scope>
    <source>
        <strain evidence="1 2">DSM 25082</strain>
    </source>
</reference>
<comment type="caution">
    <text evidence="1">The sequence shown here is derived from an EMBL/GenBank/DDBJ whole genome shotgun (WGS) entry which is preliminary data.</text>
</comment>
<dbReference type="AlphaFoldDB" id="A0A4R6MQI6"/>
<organism evidence="1 2">
    <name type="scientific">Roseateles asaccharophilus</name>
    <dbReference type="NCBI Taxonomy" id="582607"/>
    <lineage>
        <taxon>Bacteria</taxon>
        <taxon>Pseudomonadati</taxon>
        <taxon>Pseudomonadota</taxon>
        <taxon>Betaproteobacteria</taxon>
        <taxon>Burkholderiales</taxon>
        <taxon>Sphaerotilaceae</taxon>
        <taxon>Roseateles</taxon>
    </lineage>
</organism>
<protein>
    <submittedName>
        <fullName evidence="1">N-formylglutamate amidohydrolase</fullName>
    </submittedName>
</protein>
<dbReference type="GO" id="GO:0016787">
    <property type="term" value="F:hydrolase activity"/>
    <property type="evidence" value="ECO:0007669"/>
    <property type="project" value="UniProtKB-KW"/>
</dbReference>
<dbReference type="SUPFAM" id="SSF53187">
    <property type="entry name" value="Zn-dependent exopeptidases"/>
    <property type="match status" value="1"/>
</dbReference>
<dbReference type="Pfam" id="PF05013">
    <property type="entry name" value="FGase"/>
    <property type="match status" value="1"/>
</dbReference>
<keyword evidence="2" id="KW-1185">Reference proteome</keyword>
<sequence length="359" mass="38923">MSKDLLWIEAGRRFRPEELVFWQARGRQALSEVAEGVDTLVLGPHASAAFPAELRPHIAPALSLRKQCDYSDCLTSTLGRAWAAADAGVVYIENPVSRLVQDANRAPPADALGGLQEFFRRLARQRSGEPAGFGGVDAIRPITFSGEDVLLEPTSPAEWQALGEVLREAAERTVAVYRACCEQVLELLVEKRPPGAPLRVISLHDTMNTKMRADGAIVVERPAEDRLPDWMNLGNRGDEQGDEAGEPLSLSGAELRRIAAAWAQALGLSEEEGQRAIRLNKPYKGAYETQHFGALLRPLGQAQIGALQLEFRREALLDPAALARLHGPGQDWPEPDAGHLQAIAAALAQAGQALRAKPA</sequence>
<evidence type="ECO:0000313" key="1">
    <source>
        <dbReference type="EMBL" id="TDP04529.1"/>
    </source>
</evidence>
<proteinExistence type="predicted"/>